<dbReference type="RefSeq" id="WP_053235284.1">
    <property type="nucleotide sequence ID" value="NZ_CP011125.1"/>
</dbReference>
<dbReference type="GO" id="GO:0000455">
    <property type="term" value="P:enzyme-directed rRNA pseudouridine synthesis"/>
    <property type="evidence" value="ECO:0007669"/>
    <property type="project" value="TreeGrafter"/>
</dbReference>
<dbReference type="PANTHER" id="PTHR21600:SF44">
    <property type="entry name" value="RIBOSOMAL LARGE SUBUNIT PSEUDOURIDINE SYNTHASE D"/>
    <property type="match status" value="1"/>
</dbReference>
<dbReference type="GO" id="GO:0140098">
    <property type="term" value="F:catalytic activity, acting on RNA"/>
    <property type="evidence" value="ECO:0007669"/>
    <property type="project" value="UniProtKB-ARBA"/>
</dbReference>
<dbReference type="AlphaFoldDB" id="A0A0F6W5X8"/>
<keyword evidence="6" id="KW-1185">Reference proteome</keyword>
<evidence type="ECO:0000256" key="1">
    <source>
        <dbReference type="ARBA" id="ARBA00010876"/>
    </source>
</evidence>
<keyword evidence="2" id="KW-0413">Isomerase</keyword>
<feature type="domain" description="Pseudouridine synthase RsuA/RluA-like" evidence="4">
    <location>
        <begin position="92"/>
        <end position="261"/>
    </location>
</feature>
<dbReference type="SUPFAM" id="SSF55174">
    <property type="entry name" value="Alpha-L RNA-binding motif"/>
    <property type="match status" value="1"/>
</dbReference>
<gene>
    <name evidence="5" type="ORF">DB32_005251</name>
</gene>
<proteinExistence type="inferred from homology"/>
<dbReference type="OrthoDB" id="128480at2"/>
<dbReference type="PROSITE" id="PS01129">
    <property type="entry name" value="PSI_RLU"/>
    <property type="match status" value="1"/>
</dbReference>
<dbReference type="SUPFAM" id="SSF55120">
    <property type="entry name" value="Pseudouridine synthase"/>
    <property type="match status" value="1"/>
</dbReference>
<dbReference type="Proteomes" id="UP000034883">
    <property type="component" value="Chromosome"/>
</dbReference>
<evidence type="ECO:0000313" key="6">
    <source>
        <dbReference type="Proteomes" id="UP000034883"/>
    </source>
</evidence>
<evidence type="ECO:0000256" key="2">
    <source>
        <dbReference type="ARBA" id="ARBA00023235"/>
    </source>
</evidence>
<dbReference type="PROSITE" id="PS50889">
    <property type="entry name" value="S4"/>
    <property type="match status" value="1"/>
</dbReference>
<organism evidence="5 6">
    <name type="scientific">Sandaracinus amylolyticus</name>
    <dbReference type="NCBI Taxonomy" id="927083"/>
    <lineage>
        <taxon>Bacteria</taxon>
        <taxon>Pseudomonadati</taxon>
        <taxon>Myxococcota</taxon>
        <taxon>Polyangia</taxon>
        <taxon>Polyangiales</taxon>
        <taxon>Sandaracinaceae</taxon>
        <taxon>Sandaracinus</taxon>
    </lineage>
</organism>
<dbReference type="InterPro" id="IPR006145">
    <property type="entry name" value="PsdUridine_synth_RsuA/RluA"/>
</dbReference>
<dbReference type="GO" id="GO:0009982">
    <property type="term" value="F:pseudouridine synthase activity"/>
    <property type="evidence" value="ECO:0007669"/>
    <property type="project" value="InterPro"/>
</dbReference>
<reference evidence="5 6" key="1">
    <citation type="submission" date="2015-03" db="EMBL/GenBank/DDBJ databases">
        <title>Genome assembly of Sandaracinus amylolyticus DSM 53668.</title>
        <authorList>
            <person name="Sharma G."/>
            <person name="Subramanian S."/>
        </authorList>
    </citation>
    <scope>NUCLEOTIDE SEQUENCE [LARGE SCALE GENOMIC DNA]</scope>
    <source>
        <strain evidence="5 6">DSM 53668</strain>
    </source>
</reference>
<dbReference type="GO" id="GO:0003723">
    <property type="term" value="F:RNA binding"/>
    <property type="evidence" value="ECO:0007669"/>
    <property type="project" value="UniProtKB-KW"/>
</dbReference>
<evidence type="ECO:0000313" key="5">
    <source>
        <dbReference type="EMBL" id="AKF08102.1"/>
    </source>
</evidence>
<dbReference type="Gene3D" id="3.30.2350.10">
    <property type="entry name" value="Pseudouridine synthase"/>
    <property type="match status" value="1"/>
</dbReference>
<name>A0A0F6W5X8_9BACT</name>
<protein>
    <submittedName>
        <fullName evidence="5">Ribosomal large subunit pseudouridine synthase D</fullName>
    </submittedName>
</protein>
<dbReference type="CDD" id="cd00165">
    <property type="entry name" value="S4"/>
    <property type="match status" value="1"/>
</dbReference>
<sequence>MSTVSIVVDAAHDGATLAAVVRESLGAASGEAVPWSRARDLCRTGRVTVDGALARDDAMRVKAGAKIDVTPTAPKRTEGVLPRDAVLHLDADVIVVNKPAGVVTVPFEPGERDTLVDRVRALVTRIEKARRQERGGGARDPMVGVVQRLDKDTTGVLVFARNMSAKRALEDQLREHSVERRYVAIAHGDVPSAKHETMLVQDRGDGLRGSWGRFRRHAGPPPESAKRAVTYVRRIEALRGATLVECRLETGKQHQIRIHLSEAGHPLVGEPVYVRDHAGPRITAPRPMLHAATLGFVHPRSGETVRFEAAPPPDFEACLTSLRQR</sequence>
<dbReference type="KEGG" id="samy:DB32_005251"/>
<dbReference type="PANTHER" id="PTHR21600">
    <property type="entry name" value="MITOCHONDRIAL RNA PSEUDOURIDINE SYNTHASE"/>
    <property type="match status" value="1"/>
</dbReference>
<evidence type="ECO:0000259" key="4">
    <source>
        <dbReference type="Pfam" id="PF00849"/>
    </source>
</evidence>
<evidence type="ECO:0000256" key="3">
    <source>
        <dbReference type="PROSITE-ProRule" id="PRU00182"/>
    </source>
</evidence>
<dbReference type="EMBL" id="CP011125">
    <property type="protein sequence ID" value="AKF08102.1"/>
    <property type="molecule type" value="Genomic_DNA"/>
</dbReference>
<dbReference type="InterPro" id="IPR006224">
    <property type="entry name" value="PsdUridine_synth_RluA-like_CS"/>
</dbReference>
<dbReference type="STRING" id="927083.DB32_005251"/>
<dbReference type="InterPro" id="IPR050188">
    <property type="entry name" value="RluA_PseudoU_synthase"/>
</dbReference>
<accession>A0A0F6W5X8</accession>
<dbReference type="Pfam" id="PF00849">
    <property type="entry name" value="PseudoU_synth_2"/>
    <property type="match status" value="1"/>
</dbReference>
<keyword evidence="3" id="KW-0694">RNA-binding</keyword>
<comment type="similarity">
    <text evidence="1">Belongs to the pseudouridine synthase RluA family.</text>
</comment>
<dbReference type="InterPro" id="IPR020103">
    <property type="entry name" value="PsdUridine_synth_cat_dom_sf"/>
</dbReference>
<dbReference type="CDD" id="cd02869">
    <property type="entry name" value="PseudoU_synth_RluA_like"/>
    <property type="match status" value="1"/>
</dbReference>